<accession>A0A915EIT7</accession>
<reference evidence="3" key="1">
    <citation type="submission" date="2022-11" db="UniProtKB">
        <authorList>
            <consortium name="WormBaseParasite"/>
        </authorList>
    </citation>
    <scope>IDENTIFICATION</scope>
</reference>
<dbReference type="Gene3D" id="1.10.340.70">
    <property type="match status" value="1"/>
</dbReference>
<feature type="domain" description="Integrase zinc-binding" evidence="1">
    <location>
        <begin position="115"/>
        <end position="156"/>
    </location>
</feature>
<sequence>MDEEDFTQDGSIFMDVPDACYEEYVEDQEELMEELQSSGDYGGMNDETYEGIVQFKKSGSLPEFVVTNEDRNARSHWKMKCMKYELLYDNLIYVNKDVESGGRPRFVVRVGEVLPILTTVHNKIGHLGMKRTQAAVLQCFYWRSVRADVQRFVGTCSFNSGKKVLKAPIDVFGPDVLEVGVRPCVNGEYYGANRFVVKLRGVPDNIALSTRTKLSGYTFKQKHLHVKRGKESTNTKCRQIPLLPVGHSLDGFHEIHSAAAEPLHGIWMGDTDSCKKPRGRRKTFDRAGEQARAAEALNQLSILPPKCLPNMRISAKKPITTTPLPSLQWMREWSPQLKLILVMD</sequence>
<dbReference type="AlphaFoldDB" id="A0A915EIT7"/>
<dbReference type="Proteomes" id="UP000887574">
    <property type="component" value="Unplaced"/>
</dbReference>
<evidence type="ECO:0000313" key="2">
    <source>
        <dbReference type="Proteomes" id="UP000887574"/>
    </source>
</evidence>
<proteinExistence type="predicted"/>
<evidence type="ECO:0000259" key="1">
    <source>
        <dbReference type="Pfam" id="PF17921"/>
    </source>
</evidence>
<dbReference type="Pfam" id="PF17921">
    <property type="entry name" value="Integrase_H2C2"/>
    <property type="match status" value="1"/>
</dbReference>
<name>A0A915EIT7_9BILA</name>
<organism evidence="2 3">
    <name type="scientific">Ditylenchus dipsaci</name>
    <dbReference type="NCBI Taxonomy" id="166011"/>
    <lineage>
        <taxon>Eukaryota</taxon>
        <taxon>Metazoa</taxon>
        <taxon>Ecdysozoa</taxon>
        <taxon>Nematoda</taxon>
        <taxon>Chromadorea</taxon>
        <taxon>Rhabditida</taxon>
        <taxon>Tylenchina</taxon>
        <taxon>Tylenchomorpha</taxon>
        <taxon>Sphaerularioidea</taxon>
        <taxon>Anguinidae</taxon>
        <taxon>Anguininae</taxon>
        <taxon>Ditylenchus</taxon>
    </lineage>
</organism>
<protein>
    <submittedName>
        <fullName evidence="3">Integrase zinc-binding domain-containing protein</fullName>
    </submittedName>
</protein>
<keyword evidence="2" id="KW-1185">Reference proteome</keyword>
<dbReference type="InterPro" id="IPR041588">
    <property type="entry name" value="Integrase_H2C2"/>
</dbReference>
<evidence type="ECO:0000313" key="3">
    <source>
        <dbReference type="WBParaSite" id="jg6346"/>
    </source>
</evidence>
<dbReference type="WBParaSite" id="jg6346">
    <property type="protein sequence ID" value="jg6346"/>
    <property type="gene ID" value="jg6346"/>
</dbReference>